<dbReference type="PANTHER" id="PTHR12907:SF26">
    <property type="entry name" value="HIF PROLYL HYDROXYLASE, ISOFORM C"/>
    <property type="match status" value="1"/>
</dbReference>
<proteinExistence type="predicted"/>
<dbReference type="InterPro" id="IPR044862">
    <property type="entry name" value="Pro_4_hyd_alph_FE2OG_OXY"/>
</dbReference>
<dbReference type="EMBL" id="DF836291">
    <property type="protein sequence ID" value="GAN00771.1"/>
    <property type="molecule type" value="Genomic_DNA"/>
</dbReference>
<keyword evidence="4" id="KW-0223">Dioxygenase</keyword>
<keyword evidence="5" id="KW-0560">Oxidoreductase</keyword>
<evidence type="ECO:0000256" key="1">
    <source>
        <dbReference type="ARBA" id="ARBA00001961"/>
    </source>
</evidence>
<evidence type="ECO:0000256" key="7">
    <source>
        <dbReference type="SAM" id="MobiDB-lite"/>
    </source>
</evidence>
<evidence type="ECO:0000313" key="10">
    <source>
        <dbReference type="Proteomes" id="UP000053815"/>
    </source>
</evidence>
<dbReference type="InterPro" id="IPR005123">
    <property type="entry name" value="Oxoglu/Fe-dep_dioxygenase_dom"/>
</dbReference>
<name>A0A0C9LZP5_9FUNG</name>
<dbReference type="AlphaFoldDB" id="A0A0C9LZP5"/>
<dbReference type="GO" id="GO:0071456">
    <property type="term" value="P:cellular response to hypoxia"/>
    <property type="evidence" value="ECO:0007669"/>
    <property type="project" value="TreeGrafter"/>
</dbReference>
<keyword evidence="3" id="KW-0847">Vitamin C</keyword>
<comment type="cofactor">
    <cofactor evidence="1">
        <name>L-ascorbate</name>
        <dbReference type="ChEBI" id="CHEBI:38290"/>
    </cofactor>
</comment>
<protein>
    <submittedName>
        <fullName evidence="9">Oxidoreductase, 2OG-Fe(II) oxygenase family</fullName>
    </submittedName>
</protein>
<reference evidence="9" key="1">
    <citation type="submission" date="2014-09" db="EMBL/GenBank/DDBJ databases">
        <title>Draft genome sequence of an oleaginous Mucoromycotina fungus Mucor ambiguus NBRC6742.</title>
        <authorList>
            <person name="Takeda I."/>
            <person name="Yamane N."/>
            <person name="Morita T."/>
            <person name="Tamano K."/>
            <person name="Machida M."/>
            <person name="Baker S."/>
            <person name="Koike H."/>
        </authorList>
    </citation>
    <scope>NUCLEOTIDE SEQUENCE</scope>
    <source>
        <strain evidence="9">NBRC 6742</strain>
    </source>
</reference>
<organism evidence="9">
    <name type="scientific">Mucor ambiguus</name>
    <dbReference type="NCBI Taxonomy" id="91626"/>
    <lineage>
        <taxon>Eukaryota</taxon>
        <taxon>Fungi</taxon>
        <taxon>Fungi incertae sedis</taxon>
        <taxon>Mucoromycota</taxon>
        <taxon>Mucoromycotina</taxon>
        <taxon>Mucoromycetes</taxon>
        <taxon>Mucorales</taxon>
        <taxon>Mucorineae</taxon>
        <taxon>Mucoraceae</taxon>
        <taxon>Mucor</taxon>
    </lineage>
</organism>
<keyword evidence="10" id="KW-1185">Reference proteome</keyword>
<evidence type="ECO:0000259" key="8">
    <source>
        <dbReference type="PROSITE" id="PS51471"/>
    </source>
</evidence>
<feature type="region of interest" description="Disordered" evidence="7">
    <location>
        <begin position="21"/>
        <end position="42"/>
    </location>
</feature>
<dbReference type="PANTHER" id="PTHR12907">
    <property type="entry name" value="EGL NINE HOMOLOG-RELATED"/>
    <property type="match status" value="1"/>
</dbReference>
<dbReference type="STRING" id="91626.A0A0C9LZP5"/>
<dbReference type="PROSITE" id="PS51471">
    <property type="entry name" value="FE2OG_OXY"/>
    <property type="match status" value="1"/>
</dbReference>
<evidence type="ECO:0000256" key="5">
    <source>
        <dbReference type="ARBA" id="ARBA00023002"/>
    </source>
</evidence>
<feature type="domain" description="Fe2OG dioxygenase" evidence="8">
    <location>
        <begin position="231"/>
        <end position="338"/>
    </location>
</feature>
<keyword evidence="6" id="KW-0408">Iron</keyword>
<evidence type="ECO:0000313" key="9">
    <source>
        <dbReference type="EMBL" id="GAN00771.1"/>
    </source>
</evidence>
<evidence type="ECO:0000256" key="4">
    <source>
        <dbReference type="ARBA" id="ARBA00022964"/>
    </source>
</evidence>
<dbReference type="OrthoDB" id="76265at2759"/>
<accession>A0A0C9LZP5</accession>
<dbReference type="GO" id="GO:0008198">
    <property type="term" value="F:ferrous iron binding"/>
    <property type="evidence" value="ECO:0007669"/>
    <property type="project" value="TreeGrafter"/>
</dbReference>
<dbReference type="Proteomes" id="UP000053815">
    <property type="component" value="Unassembled WGS sequence"/>
</dbReference>
<feature type="compositionally biased region" description="Basic and acidic residues" evidence="7">
    <location>
        <begin position="30"/>
        <end position="42"/>
    </location>
</feature>
<gene>
    <name evidence="9" type="ORF">MAM1_0002d00194</name>
</gene>
<evidence type="ECO:0000256" key="2">
    <source>
        <dbReference type="ARBA" id="ARBA00022723"/>
    </source>
</evidence>
<dbReference type="InterPro" id="IPR006620">
    <property type="entry name" value="Pro_4_hyd_alph"/>
</dbReference>
<dbReference type="Gene3D" id="2.60.120.620">
    <property type="entry name" value="q2cbj1_9rhob like domain"/>
    <property type="match status" value="1"/>
</dbReference>
<dbReference type="Pfam" id="PF13640">
    <property type="entry name" value="2OG-FeII_Oxy_3"/>
    <property type="match status" value="1"/>
</dbReference>
<dbReference type="GO" id="GO:0031543">
    <property type="term" value="F:peptidyl-proline dioxygenase activity"/>
    <property type="evidence" value="ECO:0007669"/>
    <property type="project" value="TreeGrafter"/>
</dbReference>
<evidence type="ECO:0000256" key="6">
    <source>
        <dbReference type="ARBA" id="ARBA00023004"/>
    </source>
</evidence>
<keyword evidence="2" id="KW-0479">Metal-binding</keyword>
<dbReference type="SMART" id="SM00702">
    <property type="entry name" value="P4Hc"/>
    <property type="match status" value="1"/>
</dbReference>
<evidence type="ECO:0000256" key="3">
    <source>
        <dbReference type="ARBA" id="ARBA00022896"/>
    </source>
</evidence>
<dbReference type="GO" id="GO:0031418">
    <property type="term" value="F:L-ascorbic acid binding"/>
    <property type="evidence" value="ECO:0007669"/>
    <property type="project" value="UniProtKB-KW"/>
</dbReference>
<sequence>MNHQQEDHVSLEDRILRMAAADASDLPDFPDDKSDLPSDFEYHPEDYEQDEMEVVEEISESELLKYLDQQESGLSVAQRLFYHELNTTEYQRHSGSWDLNCLTPEAVEELYSKGWTELEGQLDLDTLRGIESIDYVALDKTTHALLLLPGAHNESVQLLEQGQFIPARSFSENDPTRDTAARDDSILWFDPDNQADHQKGIVDTPLHFQKILEFIHGPLMHDIKQMVRLNGRTEYQLSYFHPNGARYERHRDALPTDDPADRHQRRITVVFYLNPGWIADHGGEVKIYSRPDDHGLPEGAERIVKPLLGRILLLLSGAVDHEIMSCNQPRYALTAWMR</sequence>
<dbReference type="InterPro" id="IPR051559">
    <property type="entry name" value="HIF_prolyl_hydroxylases"/>
</dbReference>